<keyword evidence="3" id="KW-1185">Reference proteome</keyword>
<dbReference type="Pfam" id="PF15395">
    <property type="entry name" value="DUF4617"/>
    <property type="match status" value="1"/>
</dbReference>
<dbReference type="InterPro" id="IPR027866">
    <property type="entry name" value="RESF1"/>
</dbReference>
<dbReference type="KEGG" id="acs:100566681"/>
<dbReference type="HOGENOM" id="CLU_237121_0_0_1"/>
<dbReference type="Ensembl" id="ENSACAT00000025576.2">
    <property type="protein sequence ID" value="ENSACAP00000019066.2"/>
    <property type="gene ID" value="ENSACAG00000023506.2"/>
</dbReference>
<feature type="region of interest" description="Disordered" evidence="1">
    <location>
        <begin position="1277"/>
        <end position="1300"/>
    </location>
</feature>
<dbReference type="OrthoDB" id="9909281at2759"/>
<dbReference type="InParanoid" id="G1KW42"/>
<feature type="region of interest" description="Disordered" evidence="1">
    <location>
        <begin position="1700"/>
        <end position="1730"/>
    </location>
</feature>
<dbReference type="GeneTree" id="ENSGT00390000018491"/>
<organism evidence="2 3">
    <name type="scientific">Anolis carolinensis</name>
    <name type="common">Green anole</name>
    <name type="synonym">American chameleon</name>
    <dbReference type="NCBI Taxonomy" id="28377"/>
    <lineage>
        <taxon>Eukaryota</taxon>
        <taxon>Metazoa</taxon>
        <taxon>Chordata</taxon>
        <taxon>Craniata</taxon>
        <taxon>Vertebrata</taxon>
        <taxon>Euteleostomi</taxon>
        <taxon>Lepidosauria</taxon>
        <taxon>Squamata</taxon>
        <taxon>Bifurcata</taxon>
        <taxon>Unidentata</taxon>
        <taxon>Episquamata</taxon>
        <taxon>Toxicofera</taxon>
        <taxon>Iguania</taxon>
        <taxon>Dactyloidae</taxon>
        <taxon>Anolis</taxon>
    </lineage>
</organism>
<feature type="region of interest" description="Disordered" evidence="1">
    <location>
        <begin position="1139"/>
        <end position="1164"/>
    </location>
</feature>
<feature type="region of interest" description="Disordered" evidence="1">
    <location>
        <begin position="1314"/>
        <end position="1354"/>
    </location>
</feature>
<reference evidence="2 3" key="1">
    <citation type="submission" date="2009-12" db="EMBL/GenBank/DDBJ databases">
        <title>The Genome Sequence of Anolis carolinensis (Green Anole Lizard).</title>
        <authorList>
            <consortium name="The Genome Sequencing Platform"/>
            <person name="Di Palma F."/>
            <person name="Alfoldi J."/>
            <person name="Heiman D."/>
            <person name="Young S."/>
            <person name="Grabherr M."/>
            <person name="Johnson J."/>
            <person name="Lander E.S."/>
            <person name="Lindblad-Toh K."/>
        </authorList>
    </citation>
    <scope>NUCLEOTIDE SEQUENCE [LARGE SCALE GENOMIC DNA]</scope>
    <source>
        <strain evidence="2 3">JBL SC #1</strain>
    </source>
</reference>
<dbReference type="GO" id="GO:1990226">
    <property type="term" value="F:histone methyltransferase binding"/>
    <property type="evidence" value="ECO:0000318"/>
    <property type="project" value="GO_Central"/>
</dbReference>
<dbReference type="GeneID" id="100566681"/>
<feature type="region of interest" description="Disordered" evidence="1">
    <location>
        <begin position="1090"/>
        <end position="1112"/>
    </location>
</feature>
<dbReference type="GO" id="GO:0005634">
    <property type="term" value="C:nucleus"/>
    <property type="evidence" value="ECO:0000318"/>
    <property type="project" value="GO_Central"/>
</dbReference>
<protein>
    <recommendedName>
        <fullName evidence="4">Retroelement silencing factor 1</fullName>
    </recommendedName>
</protein>
<dbReference type="Bgee" id="ENSACAG00000023506">
    <property type="expression patterns" value="Expressed in forelimb bud and 13 other cell types or tissues"/>
</dbReference>
<feature type="region of interest" description="Disordered" evidence="1">
    <location>
        <begin position="1036"/>
        <end position="1055"/>
    </location>
</feature>
<dbReference type="PANTHER" id="PTHR21604:SF0">
    <property type="entry name" value="RETROELEMENT SILENCING FACTOR 1"/>
    <property type="match status" value="1"/>
</dbReference>
<dbReference type="eggNOG" id="ENOG502S9FU">
    <property type="taxonomic scope" value="Eukaryota"/>
</dbReference>
<sequence>MMDRNMSSSDSSLQTKNFELQGPHLEQQFSATRGFSQDHAPTQNLCVYPGNNQTLNSPSNTMTAKTLPLHSTGATSALQPFHPKRPIVAKPSLSFGQMTTGIIQNSFVLGTVLHGNTGNSVQNIPQKRMNPYKVMGNQSQQICSNSVRTPGYQQVCKNNSSPKSPAAVHYYVNGTFSKMGAAVPLNSSPSHYLHPQQNFSCVVLPVGQNNPNQINGQNSNMTGTVQSQQYASEHINHVPYNASTYNHNRNATQVSLCTVPNQVTNKNLRAPPAYPVQPIQTNYGQLSLPQPAANMSAENLQNYHSPIPNLNGTSYSAYYNQKGQISRETNIVGSTAYNVNEQGSENQLSNESSKLSVDFWENPLNNMQATGIRCADGALTQQTSQTLELPKNLNNLENISETRSKNKTKITKESLEVDYKKILKIQHALSKLGEIYNRKCKMFLSAEQNEQAAAHNQNLNQSSPGNITQNQPSHVANPVLQFSSLDATQNQSFSPASSDSSQIKDIHLLPVLRSLLEGTADENMILSACLAKDSTDQNKQLAIDGSSSGSSDKSEYNIKNPVNPKSHLSEMKPTQDPLPHMKKNYSFHHFKINKDAIDTLHHYFNRKLQSLVQSPTTSCGSLSMNKGIKENTEGSHQMPSICPTLMQKSVKNVNIGSEHISDASSSASVLSDRFAVVQGAGTVQNENHTTSAAYLKNRGVCSMEELQTSLALWKKSLPESLNGKLCESTQSIGLSSTEGGKDYKIIQSLQSCTNKFIQNDQAQVTFQSDGTAQTFVPIARKTHDIENSNLLKGAEPQVAIVTPLMLSKDYVQIAVQNNSPVSQNLKEIKDTNCSSSESIKHRKDLDTSHKANISTQDNGIIKAETQNNCCFELSQVRNSHSPPELKSLQSELDSGDYLPPDNQVSQKCVLSQAISDLVEARDIDEIVENDTVLQISSVCSLVKGDACYNSQIASIFNTSPLTSSMENATSLKDCLPYLQCNNQQSVILETGPESEKSISVTERNALLPSPSTLNNAVEEILKQVPALEMDQSYKTANEMNERNSEEDKKKEKKFEQNVSGIDVHISDFASDTQELCQNKYDQLSSSVADDIGGIGKEGTAEENTESGSNTEAPVTFLSDQLTELAEEFPYGLCYSKTLNETGSNDSVPKLNDSGNVQSSEKFPDSSDAIDQIQIILNSQQSKEVLPEDKQQFSNKSVNSESNDLKTDSEHKLTRENVSLKTDNAIDVETGVTSSETTLTSKKQTYCCLQGWLASSYAMEPCACMQAKESASKQKVDLLSESETAGKDKPEASENFNVDFRLNNQLPTSTLDTVTKKVSSEMQSDRTLNKISGHTKAKENKPYTRDQTAPPLLSSEKLTLLKTEQTNAHLEKELSHDAPSQPLKTEMEAVEIDVRRDHVDAGRNSFTAEAQHLSNMADVIARNLCRSDSSSKQRNEKLDVKLKTDADRHRPIISKHRTNGERYKIKWDSSETHMIKGPIKSLKRKKAIERKRKALAVHHNDDINDSNANGVGSDLRKHENPQCMSTSHSQEHLNVKKCIIDLEKKFGYKKVNYKEPTSSESTVHRSDSTENHSECTKPKMKKINLEKYAYSKDRQNAWKCRSSHLENNKTLTPQKQRMRPLKASRMFSPGKEAMLDANKRDKRVERSLSDKMSCFSRRTGKLSLSLHREPKKTYLNRVAFKRTTHKTICLTNLEPWHSKSDWQVKSSSLSGSSKDNSKSSSSPQKPEEEKLSIQFKTCPDILFRNPVTEEQALDEENPPEKGRTPVTAIKSKREDWIMGAPTKRKKTEENKSQVDEEIPLETAIKLLERNETFGMPLKETTYETYRKMHLEKSRSLNSSPVD</sequence>
<feature type="compositionally biased region" description="Basic and acidic residues" evidence="1">
    <location>
        <begin position="1202"/>
        <end position="1211"/>
    </location>
</feature>
<accession>G1KW42</accession>
<reference evidence="2" key="2">
    <citation type="submission" date="2025-08" db="UniProtKB">
        <authorList>
            <consortium name="Ensembl"/>
        </authorList>
    </citation>
    <scope>IDENTIFICATION</scope>
</reference>
<evidence type="ECO:0008006" key="4">
    <source>
        <dbReference type="Google" id="ProtNLM"/>
    </source>
</evidence>
<feature type="compositionally biased region" description="Basic and acidic residues" evidence="1">
    <location>
        <begin position="1277"/>
        <end position="1291"/>
    </location>
</feature>
<dbReference type="PANTHER" id="PTHR21604">
    <property type="entry name" value="RETROELEMENT SILENCING FACTOR 1"/>
    <property type="match status" value="1"/>
</dbReference>
<feature type="compositionally biased region" description="Basic and acidic residues" evidence="1">
    <location>
        <begin position="1039"/>
        <end position="1055"/>
    </location>
</feature>
<proteinExistence type="predicted"/>
<feature type="compositionally biased region" description="Polar residues" evidence="1">
    <location>
        <begin position="1139"/>
        <end position="1160"/>
    </location>
</feature>
<dbReference type="CTD" id="55196"/>
<evidence type="ECO:0000256" key="1">
    <source>
        <dbReference type="SAM" id="MobiDB-lite"/>
    </source>
</evidence>
<evidence type="ECO:0000313" key="3">
    <source>
        <dbReference type="Proteomes" id="UP000001646"/>
    </source>
</evidence>
<feature type="compositionally biased region" description="Low complexity" evidence="1">
    <location>
        <begin position="1704"/>
        <end position="1723"/>
    </location>
</feature>
<feature type="region of interest" description="Disordered" evidence="1">
    <location>
        <begin position="1554"/>
        <end position="1578"/>
    </location>
</feature>
<feature type="compositionally biased region" description="Basic and acidic residues" evidence="1">
    <location>
        <begin position="1314"/>
        <end position="1327"/>
    </location>
</feature>
<feature type="compositionally biased region" description="Polar residues" evidence="1">
    <location>
        <begin position="1191"/>
        <end position="1201"/>
    </location>
</feature>
<name>G1KW42_ANOCA</name>
<gene>
    <name evidence="2" type="primary">resf1</name>
</gene>
<feature type="region of interest" description="Disordered" evidence="1">
    <location>
        <begin position="540"/>
        <end position="577"/>
    </location>
</feature>
<feature type="compositionally biased region" description="Basic and acidic residues" evidence="1">
    <location>
        <begin position="1561"/>
        <end position="1578"/>
    </location>
</feature>
<dbReference type="Proteomes" id="UP000001646">
    <property type="component" value="Chromosome 5"/>
</dbReference>
<evidence type="ECO:0000313" key="2">
    <source>
        <dbReference type="Ensembl" id="ENSACAP00000019066.2"/>
    </source>
</evidence>
<feature type="region of interest" description="Disordered" evidence="1">
    <location>
        <begin position="1183"/>
        <end position="1211"/>
    </location>
</feature>
<reference evidence="2" key="3">
    <citation type="submission" date="2025-09" db="UniProtKB">
        <authorList>
            <consortium name="Ensembl"/>
        </authorList>
    </citation>
    <scope>IDENTIFICATION</scope>
</reference>